<proteinExistence type="predicted"/>
<gene>
    <name evidence="1" type="ORF">HELGO_WM38500</name>
</gene>
<name>A0A6S6SLJ4_9BACT</name>
<protein>
    <recommendedName>
        <fullName evidence="2">DUF4145 domain-containing protein</fullName>
    </recommendedName>
</protein>
<dbReference type="EMBL" id="CACVAR010000170">
    <property type="protein sequence ID" value="CAA6808199.1"/>
    <property type="molecule type" value="Genomic_DNA"/>
</dbReference>
<reference evidence="1" key="1">
    <citation type="submission" date="2020-01" db="EMBL/GenBank/DDBJ databases">
        <authorList>
            <person name="Meier V. D."/>
            <person name="Meier V D."/>
        </authorList>
    </citation>
    <scope>NUCLEOTIDE SEQUENCE</scope>
    <source>
        <strain evidence="1">HLG_WM_MAG_03</strain>
    </source>
</reference>
<organism evidence="1">
    <name type="scientific">uncultured Sulfurovum sp</name>
    <dbReference type="NCBI Taxonomy" id="269237"/>
    <lineage>
        <taxon>Bacteria</taxon>
        <taxon>Pseudomonadati</taxon>
        <taxon>Campylobacterota</taxon>
        <taxon>Epsilonproteobacteria</taxon>
        <taxon>Campylobacterales</taxon>
        <taxon>Sulfurovaceae</taxon>
        <taxon>Sulfurovum</taxon>
        <taxon>environmental samples</taxon>
    </lineage>
</organism>
<sequence>MLEQNVPLLPESTMRYFEDSSQVSYPTYMRAVGIRNCLENIVNTVFMYLTTKESKEKWIKKTTLAKKIELTKTYFPDNIFKKIDNLRLLGNTVHPDTEEHKNLTHEEINLALKDISKVCEWVIITYLKKNGFHTNSWIPTMLSTLPPIYRVSILEELFDFFKQDILDKKELLDYLSYVQSPVEYYTYAMASGQMTFEEYKDITSKPLPKSKEFSQILLIIDKLAMAYLKNGDFNKSIEFINFQIEEQFINEVFKEQMIDKLELLEKERKNLPISQNLEQTKKYFKEILAVVKEDDYSLFITLFTAIVAQDELLTNQALNTKYISSE</sequence>
<evidence type="ECO:0008006" key="2">
    <source>
        <dbReference type="Google" id="ProtNLM"/>
    </source>
</evidence>
<accession>A0A6S6SLJ4</accession>
<evidence type="ECO:0000313" key="1">
    <source>
        <dbReference type="EMBL" id="CAA6808199.1"/>
    </source>
</evidence>
<dbReference type="AlphaFoldDB" id="A0A6S6SLJ4"/>